<dbReference type="EMBL" id="JANIID010000002">
    <property type="protein sequence ID" value="MCQ8768899.1"/>
    <property type="molecule type" value="Genomic_DNA"/>
</dbReference>
<keyword evidence="2" id="KW-0645">Protease</keyword>
<organism evidence="9 10">
    <name type="scientific">Streptomyces telluris</name>
    <dbReference type="NCBI Taxonomy" id="2720021"/>
    <lineage>
        <taxon>Bacteria</taxon>
        <taxon>Bacillati</taxon>
        <taxon>Actinomycetota</taxon>
        <taxon>Actinomycetes</taxon>
        <taxon>Kitasatosporales</taxon>
        <taxon>Streptomycetaceae</taxon>
        <taxon>Streptomyces</taxon>
    </lineage>
</organism>
<dbReference type="Pfam" id="PF00877">
    <property type="entry name" value="NLPC_P60"/>
    <property type="match status" value="1"/>
</dbReference>
<protein>
    <submittedName>
        <fullName evidence="9">NlpC/P60 family protein</fullName>
    </submittedName>
</protein>
<evidence type="ECO:0000259" key="8">
    <source>
        <dbReference type="PROSITE" id="PS51935"/>
    </source>
</evidence>
<feature type="signal peptide" evidence="7">
    <location>
        <begin position="1"/>
        <end position="29"/>
    </location>
</feature>
<evidence type="ECO:0000256" key="6">
    <source>
        <dbReference type="SAM" id="MobiDB-lite"/>
    </source>
</evidence>
<feature type="domain" description="NlpC/P60" evidence="8">
    <location>
        <begin position="238"/>
        <end position="363"/>
    </location>
</feature>
<keyword evidence="5" id="KW-0175">Coiled coil</keyword>
<dbReference type="InterPro" id="IPR038765">
    <property type="entry name" value="Papain-like_cys_pep_sf"/>
</dbReference>
<dbReference type="Proteomes" id="UP001142374">
    <property type="component" value="Unassembled WGS sequence"/>
</dbReference>
<gene>
    <name evidence="9" type="ORF">NQU55_03760</name>
</gene>
<dbReference type="InterPro" id="IPR000064">
    <property type="entry name" value="NLP_P60_dom"/>
</dbReference>
<evidence type="ECO:0000313" key="10">
    <source>
        <dbReference type="Proteomes" id="UP001142374"/>
    </source>
</evidence>
<feature type="region of interest" description="Disordered" evidence="6">
    <location>
        <begin position="352"/>
        <end position="388"/>
    </location>
</feature>
<dbReference type="PANTHER" id="PTHR47359">
    <property type="entry name" value="PEPTIDOGLYCAN DL-ENDOPEPTIDASE CWLO"/>
    <property type="match status" value="1"/>
</dbReference>
<evidence type="ECO:0000256" key="7">
    <source>
        <dbReference type="SAM" id="SignalP"/>
    </source>
</evidence>
<evidence type="ECO:0000256" key="4">
    <source>
        <dbReference type="ARBA" id="ARBA00022807"/>
    </source>
</evidence>
<comment type="caution">
    <text evidence="9">The sequence shown here is derived from an EMBL/GenBank/DDBJ whole genome shotgun (WGS) entry which is preliminary data.</text>
</comment>
<accession>A0A9X2RKV6</accession>
<dbReference type="SUPFAM" id="SSF54001">
    <property type="entry name" value="Cysteine proteinases"/>
    <property type="match status" value="1"/>
</dbReference>
<keyword evidence="10" id="KW-1185">Reference proteome</keyword>
<dbReference type="RefSeq" id="WP_168091429.1">
    <property type="nucleotide sequence ID" value="NZ_JAATER010000023.1"/>
</dbReference>
<dbReference type="GO" id="GO:0006508">
    <property type="term" value="P:proteolysis"/>
    <property type="evidence" value="ECO:0007669"/>
    <property type="project" value="UniProtKB-KW"/>
</dbReference>
<feature type="chain" id="PRO_5040927284" evidence="7">
    <location>
        <begin position="30"/>
        <end position="388"/>
    </location>
</feature>
<name>A0A9X2RKV6_9ACTN</name>
<proteinExistence type="inferred from homology"/>
<dbReference type="InterPro" id="IPR051794">
    <property type="entry name" value="PG_Endopeptidase_C40"/>
</dbReference>
<evidence type="ECO:0000256" key="1">
    <source>
        <dbReference type="ARBA" id="ARBA00007074"/>
    </source>
</evidence>
<feature type="coiled-coil region" evidence="5">
    <location>
        <begin position="50"/>
        <end position="94"/>
    </location>
</feature>
<keyword evidence="4" id="KW-0788">Thiol protease</keyword>
<dbReference type="Gene3D" id="3.90.1720.10">
    <property type="entry name" value="endopeptidase domain like (from Nostoc punctiforme)"/>
    <property type="match status" value="1"/>
</dbReference>
<evidence type="ECO:0000256" key="5">
    <source>
        <dbReference type="SAM" id="Coils"/>
    </source>
</evidence>
<reference evidence="9" key="1">
    <citation type="submission" date="2022-06" db="EMBL/GenBank/DDBJ databases">
        <title>WGS of actinobacteria.</title>
        <authorList>
            <person name="Thawai C."/>
        </authorList>
    </citation>
    <scope>NUCLEOTIDE SEQUENCE</scope>
    <source>
        <strain evidence="9">AA8</strain>
    </source>
</reference>
<dbReference type="GO" id="GO:0008234">
    <property type="term" value="F:cysteine-type peptidase activity"/>
    <property type="evidence" value="ECO:0007669"/>
    <property type="project" value="UniProtKB-KW"/>
</dbReference>
<evidence type="ECO:0000313" key="9">
    <source>
        <dbReference type="EMBL" id="MCQ8768899.1"/>
    </source>
</evidence>
<evidence type="ECO:0000256" key="2">
    <source>
        <dbReference type="ARBA" id="ARBA00022670"/>
    </source>
</evidence>
<dbReference type="PANTHER" id="PTHR47359:SF3">
    <property type="entry name" value="NLP_P60 DOMAIN-CONTAINING PROTEIN-RELATED"/>
    <property type="match status" value="1"/>
</dbReference>
<keyword evidence="3" id="KW-0378">Hydrolase</keyword>
<feature type="compositionally biased region" description="Polar residues" evidence="6">
    <location>
        <begin position="374"/>
        <end position="388"/>
    </location>
</feature>
<dbReference type="AlphaFoldDB" id="A0A9X2RKV6"/>
<dbReference type="PROSITE" id="PS51935">
    <property type="entry name" value="NLPC_P60"/>
    <property type="match status" value="1"/>
</dbReference>
<evidence type="ECO:0000256" key="3">
    <source>
        <dbReference type="ARBA" id="ARBA00022801"/>
    </source>
</evidence>
<sequence length="388" mass="41411">MSGRFARSVCTAALMAGAASLALPAPLSAAAPGEPPERSRPSRQSVGSLLSRLQSLYRKAEEATEAYNATEEKLKVQQQRVDELNDELATARVALTGSRDAAGRLAREQYQGMSGTLAPYVSVFLSSDPQQALDSGHRIQRAAGQRAATVGRLTKGEKYASDVAARARAALNEQQVLAARQKRQRDAVRKRLGEVEKMLASLTGTQLAEVQALEQKNIGEAQRMLLSSGRLSGSSRPSASGGRAIAYAFRQFGKPYVWGAEGPDSFDCSGLTSQAWAHAGDVIPRTSQEQWRTLPRVPLNELRPGDLVIYFEGATHVALYIGHGLVMQAPRPGSTVKVSPIAANPLLGAVRPDADEEPLRRYVPPPMPEGALSGSDTGYGSAQAPSRA</sequence>
<keyword evidence="7" id="KW-0732">Signal</keyword>
<comment type="similarity">
    <text evidence="1">Belongs to the peptidase C40 family.</text>
</comment>